<proteinExistence type="inferred from homology"/>
<sequence length="99" mass="11318">MNKDEIISILNDNLSTLKNKYGISKIGIFGSYSKNTQTDNSDIDLIIKFEKPIGLKYFELIDFLEEKLGKNVDVITEKGLEQIRIKSVSDSIRNEITYV</sequence>
<dbReference type="InterPro" id="IPR002934">
    <property type="entry name" value="Polymerase_NTP_transf_dom"/>
</dbReference>
<reference evidence="11 12" key="1">
    <citation type="submission" date="2019-04" db="EMBL/GenBank/DDBJ databases">
        <title>Draft genome sequence data and analysis of a Fermenting Bacterium, Geotoga petraea strain HO-Geo1, isolated from heavy-oil petroleum reservoir in Russia.</title>
        <authorList>
            <person name="Grouzdev D.S."/>
            <person name="Semenova E.M."/>
            <person name="Sokolova D.S."/>
            <person name="Tourova T.P."/>
            <person name="Poltaraus A.B."/>
            <person name="Nazina T.N."/>
        </authorList>
    </citation>
    <scope>NUCLEOTIDE SEQUENCE [LARGE SCALE GENOMIC DNA]</scope>
    <source>
        <strain evidence="11 12">HO-Geo1</strain>
    </source>
</reference>
<keyword evidence="5" id="KW-0479">Metal-binding</keyword>
<feature type="domain" description="Polymerase nucleotidyl transferase" evidence="10">
    <location>
        <begin position="16"/>
        <end position="95"/>
    </location>
</feature>
<dbReference type="GO" id="GO:0016779">
    <property type="term" value="F:nucleotidyltransferase activity"/>
    <property type="evidence" value="ECO:0007669"/>
    <property type="project" value="UniProtKB-KW"/>
</dbReference>
<dbReference type="InterPro" id="IPR043519">
    <property type="entry name" value="NT_sf"/>
</dbReference>
<keyword evidence="7" id="KW-0067">ATP-binding</keyword>
<dbReference type="RefSeq" id="WP_135403242.1">
    <property type="nucleotide sequence ID" value="NZ_SRME01000009.1"/>
</dbReference>
<evidence type="ECO:0000256" key="2">
    <source>
        <dbReference type="ARBA" id="ARBA00022649"/>
    </source>
</evidence>
<dbReference type="Proteomes" id="UP000297288">
    <property type="component" value="Unassembled WGS sequence"/>
</dbReference>
<comment type="caution">
    <text evidence="11">The sequence shown here is derived from an EMBL/GenBank/DDBJ whole genome shotgun (WGS) entry which is preliminary data.</text>
</comment>
<dbReference type="GO" id="GO:0005524">
    <property type="term" value="F:ATP binding"/>
    <property type="evidence" value="ECO:0007669"/>
    <property type="project" value="UniProtKB-KW"/>
</dbReference>
<evidence type="ECO:0000256" key="3">
    <source>
        <dbReference type="ARBA" id="ARBA00022679"/>
    </source>
</evidence>
<dbReference type="Pfam" id="PF01909">
    <property type="entry name" value="NTP_transf_2"/>
    <property type="match status" value="1"/>
</dbReference>
<dbReference type="SUPFAM" id="SSF81301">
    <property type="entry name" value="Nucleotidyltransferase"/>
    <property type="match status" value="1"/>
</dbReference>
<dbReference type="AlphaFoldDB" id="A0A4Z0VW55"/>
<evidence type="ECO:0000256" key="4">
    <source>
        <dbReference type="ARBA" id="ARBA00022695"/>
    </source>
</evidence>
<keyword evidence="8" id="KW-0460">Magnesium</keyword>
<evidence type="ECO:0000259" key="10">
    <source>
        <dbReference type="Pfam" id="PF01909"/>
    </source>
</evidence>
<comment type="similarity">
    <text evidence="9">Belongs to the MntA antitoxin family.</text>
</comment>
<evidence type="ECO:0000256" key="1">
    <source>
        <dbReference type="ARBA" id="ARBA00001946"/>
    </source>
</evidence>
<dbReference type="CDD" id="cd05403">
    <property type="entry name" value="NT_KNTase_like"/>
    <property type="match status" value="1"/>
</dbReference>
<dbReference type="GO" id="GO:0046872">
    <property type="term" value="F:metal ion binding"/>
    <property type="evidence" value="ECO:0007669"/>
    <property type="project" value="UniProtKB-KW"/>
</dbReference>
<evidence type="ECO:0000313" key="11">
    <source>
        <dbReference type="EMBL" id="TGG86750.1"/>
    </source>
</evidence>
<dbReference type="PANTHER" id="PTHR33571:SF14">
    <property type="entry name" value="PROTEIN ADENYLYLTRANSFERASE MJ0435-RELATED"/>
    <property type="match status" value="1"/>
</dbReference>
<dbReference type="EMBL" id="SRME01000009">
    <property type="protein sequence ID" value="TGG86750.1"/>
    <property type="molecule type" value="Genomic_DNA"/>
</dbReference>
<dbReference type="OrthoDB" id="37596at2"/>
<accession>A0A4Z0VW55</accession>
<comment type="cofactor">
    <cofactor evidence="1">
        <name>Mg(2+)</name>
        <dbReference type="ChEBI" id="CHEBI:18420"/>
    </cofactor>
</comment>
<evidence type="ECO:0000313" key="12">
    <source>
        <dbReference type="Proteomes" id="UP000297288"/>
    </source>
</evidence>
<keyword evidence="2" id="KW-1277">Toxin-antitoxin system</keyword>
<evidence type="ECO:0000256" key="7">
    <source>
        <dbReference type="ARBA" id="ARBA00022840"/>
    </source>
</evidence>
<dbReference type="PANTHER" id="PTHR33571">
    <property type="entry name" value="SSL8005 PROTEIN"/>
    <property type="match status" value="1"/>
</dbReference>
<name>A0A4Z0VW55_9BACT</name>
<dbReference type="InterPro" id="IPR052038">
    <property type="entry name" value="Type-VII_TA_antitoxin"/>
</dbReference>
<gene>
    <name evidence="11" type="ORF">E4650_09955</name>
</gene>
<keyword evidence="3 11" id="KW-0808">Transferase</keyword>
<evidence type="ECO:0000256" key="6">
    <source>
        <dbReference type="ARBA" id="ARBA00022741"/>
    </source>
</evidence>
<protein>
    <submittedName>
        <fullName evidence="11">Nucleotidyltransferase</fullName>
    </submittedName>
</protein>
<evidence type="ECO:0000256" key="9">
    <source>
        <dbReference type="ARBA" id="ARBA00038276"/>
    </source>
</evidence>
<organism evidence="11 12">
    <name type="scientific">Geotoga petraea</name>
    <dbReference type="NCBI Taxonomy" id="28234"/>
    <lineage>
        <taxon>Bacteria</taxon>
        <taxon>Thermotogati</taxon>
        <taxon>Thermotogota</taxon>
        <taxon>Thermotogae</taxon>
        <taxon>Petrotogales</taxon>
        <taxon>Petrotogaceae</taxon>
        <taxon>Geotoga</taxon>
    </lineage>
</organism>
<keyword evidence="4" id="KW-0548">Nucleotidyltransferase</keyword>
<evidence type="ECO:0000256" key="8">
    <source>
        <dbReference type="ARBA" id="ARBA00022842"/>
    </source>
</evidence>
<keyword evidence="6" id="KW-0547">Nucleotide-binding</keyword>
<evidence type="ECO:0000256" key="5">
    <source>
        <dbReference type="ARBA" id="ARBA00022723"/>
    </source>
</evidence>
<dbReference type="Gene3D" id="3.30.460.10">
    <property type="entry name" value="Beta Polymerase, domain 2"/>
    <property type="match status" value="1"/>
</dbReference>